<evidence type="ECO:0000256" key="7">
    <source>
        <dbReference type="ARBA" id="ARBA00023139"/>
    </source>
</evidence>
<dbReference type="PROSITE" id="PS50216">
    <property type="entry name" value="DHHC"/>
    <property type="match status" value="1"/>
</dbReference>
<dbReference type="GO" id="GO:0005789">
    <property type="term" value="C:endoplasmic reticulum membrane"/>
    <property type="evidence" value="ECO:0007669"/>
    <property type="project" value="UniProtKB-SubCell"/>
</dbReference>
<reference evidence="15" key="1">
    <citation type="submission" date="2023-06" db="EMBL/GenBank/DDBJ databases">
        <title>Multi-omics analyses reveal the molecular pathogenesis toolkit of Lasiodiplodia hormozganensis, a cross-kingdom pathogen.</title>
        <authorList>
            <person name="Felix C."/>
            <person name="Meneses R."/>
            <person name="Goncalves M.F.M."/>
            <person name="Tilleman L."/>
            <person name="Duarte A.S."/>
            <person name="Jorrin-Novo J.V."/>
            <person name="Van De Peer Y."/>
            <person name="Deforce D."/>
            <person name="Van Nieuwerburgh F."/>
            <person name="Esteves A.C."/>
            <person name="Alves A."/>
        </authorList>
    </citation>
    <scope>NUCLEOTIDE SEQUENCE</scope>
    <source>
        <strain evidence="15">CBS 339.90</strain>
    </source>
</reference>
<organism evidence="15 16">
    <name type="scientific">Lasiodiplodia hormozganensis</name>
    <dbReference type="NCBI Taxonomy" id="869390"/>
    <lineage>
        <taxon>Eukaryota</taxon>
        <taxon>Fungi</taxon>
        <taxon>Dikarya</taxon>
        <taxon>Ascomycota</taxon>
        <taxon>Pezizomycotina</taxon>
        <taxon>Dothideomycetes</taxon>
        <taxon>Dothideomycetes incertae sedis</taxon>
        <taxon>Botryosphaeriales</taxon>
        <taxon>Botryosphaeriaceae</taxon>
        <taxon>Lasiodiplodia</taxon>
    </lineage>
</organism>
<keyword evidence="6 11" id="KW-0472">Membrane</keyword>
<feature type="compositionally biased region" description="Basic and acidic residues" evidence="13">
    <location>
        <begin position="401"/>
        <end position="415"/>
    </location>
</feature>
<evidence type="ECO:0000256" key="8">
    <source>
        <dbReference type="ARBA" id="ARBA00023288"/>
    </source>
</evidence>
<keyword evidence="9 11" id="KW-0012">Acyltransferase</keyword>
<dbReference type="InterPro" id="IPR001594">
    <property type="entry name" value="Palmitoyltrfase_DHHC"/>
</dbReference>
<gene>
    <name evidence="15" type="primary">pfa4</name>
    <name evidence="11" type="synonym">PFA4</name>
    <name evidence="15" type="ORF">DIS24_g2868</name>
</gene>
<comment type="subcellular location">
    <subcellularLocation>
        <location evidence="11">Endoplasmic reticulum membrane</location>
        <topology evidence="11">Multi-pass membrane protein</topology>
    </subcellularLocation>
    <subcellularLocation>
        <location evidence="1">Membrane</location>
        <topology evidence="1">Multi-pass membrane protein</topology>
    </subcellularLocation>
</comment>
<evidence type="ECO:0000256" key="13">
    <source>
        <dbReference type="SAM" id="MobiDB-lite"/>
    </source>
</evidence>
<feature type="compositionally biased region" description="Acidic residues" evidence="13">
    <location>
        <begin position="379"/>
        <end position="400"/>
    </location>
</feature>
<proteinExistence type="inferred from homology"/>
<keyword evidence="2 11" id="KW-0808">Transferase</keyword>
<dbReference type="EC" id="2.3.1.225" evidence="11"/>
<keyword evidence="4 11" id="KW-0256">Endoplasmic reticulum</keyword>
<dbReference type="InterPro" id="IPR033682">
    <property type="entry name" value="PFA4"/>
</dbReference>
<dbReference type="HAMAP" id="MF_03199">
    <property type="entry name" value="DHHC_PAT_PFA4"/>
    <property type="match status" value="1"/>
</dbReference>
<evidence type="ECO:0000313" key="15">
    <source>
        <dbReference type="EMBL" id="KAK0660946.1"/>
    </source>
</evidence>
<evidence type="ECO:0000256" key="3">
    <source>
        <dbReference type="ARBA" id="ARBA00022692"/>
    </source>
</evidence>
<keyword evidence="7 11" id="KW-0564">Palmitate</keyword>
<dbReference type="AlphaFoldDB" id="A0AA39YYK1"/>
<feature type="active site" description="S-palmitoyl cysteine intermediate" evidence="11">
    <location>
        <position position="128"/>
    </location>
</feature>
<keyword evidence="8 11" id="KW-0449">Lipoprotein</keyword>
<comment type="function">
    <text evidence="11">Mediates the reversible addition of palmitate to target proteins, thereby regulating their membrane association and biological function.</text>
</comment>
<comment type="domain">
    <text evidence="11 12">The DHHC domain is required for palmitoyltransferase activity.</text>
</comment>
<feature type="domain" description="Palmitoyltransferase DHHC" evidence="14">
    <location>
        <begin position="96"/>
        <end position="224"/>
    </location>
</feature>
<sequence>MAIITASSLAVPVVLFLIALCGYSSQLLYPHLDPHPLEKHQAIKFNLLLAGLLISFIRACLTDAGRVPKDWVPPPIRVHGEDTPAKAKDEDAPTVRPRWCSKCDAPKPPRTHHCKICGRCIPKMDHHCPWLANCVSHTTYPHFLRTIVYASLALCYNEYLLYIRGAEIWQKRHLPSYLGPTAPQLSHLFILIIVNSLSLFGVGIMTLRFGQMFAQNITTIESWEIERHETLLNRARYLGGMLDGPDGKRIRIKKQEFPYDIGIFANMAQAMGTSNFLAWFWPFASTPPNETGLSFEVNGFEDLSVTWPPPDPDRMPRPRRQFNAEDAFTHKVPDFDDQQAMADFKKRQEEDLKRWQNTGLQRRRPFHKRTANNAADQDGSFDPDEMPSEDEGGSDEESGEEAWRNSEGERLRDFGVDEDAEFYDDDEVPLSELMRRKKAAAAAAADT</sequence>
<name>A0AA39YYK1_9PEZI</name>
<comment type="catalytic activity">
    <reaction evidence="10 11 12">
        <text>L-cysteinyl-[protein] + hexadecanoyl-CoA = S-hexadecanoyl-L-cysteinyl-[protein] + CoA</text>
        <dbReference type="Rhea" id="RHEA:36683"/>
        <dbReference type="Rhea" id="RHEA-COMP:10131"/>
        <dbReference type="Rhea" id="RHEA-COMP:11032"/>
        <dbReference type="ChEBI" id="CHEBI:29950"/>
        <dbReference type="ChEBI" id="CHEBI:57287"/>
        <dbReference type="ChEBI" id="CHEBI:57379"/>
        <dbReference type="ChEBI" id="CHEBI:74151"/>
        <dbReference type="EC" id="2.3.1.225"/>
    </reaction>
</comment>
<keyword evidence="3 11" id="KW-0812">Transmembrane</keyword>
<dbReference type="PANTHER" id="PTHR12246">
    <property type="entry name" value="PALMITOYLTRANSFERASE ZDHHC16"/>
    <property type="match status" value="1"/>
</dbReference>
<dbReference type="EMBL" id="JAUJDW010000009">
    <property type="protein sequence ID" value="KAK0660946.1"/>
    <property type="molecule type" value="Genomic_DNA"/>
</dbReference>
<feature type="region of interest" description="Disordered" evidence="13">
    <location>
        <begin position="355"/>
        <end position="447"/>
    </location>
</feature>
<dbReference type="GO" id="GO:0019706">
    <property type="term" value="F:protein-cysteine S-palmitoyltransferase activity"/>
    <property type="evidence" value="ECO:0007669"/>
    <property type="project" value="UniProtKB-UniRule"/>
</dbReference>
<accession>A0AA39YYK1</accession>
<feature type="compositionally biased region" description="Acidic residues" evidence="13">
    <location>
        <begin position="416"/>
        <end position="429"/>
    </location>
</feature>
<dbReference type="Proteomes" id="UP001175001">
    <property type="component" value="Unassembled WGS sequence"/>
</dbReference>
<keyword evidence="5 11" id="KW-1133">Transmembrane helix</keyword>
<feature type="compositionally biased region" description="Basic residues" evidence="13">
    <location>
        <begin position="361"/>
        <end position="370"/>
    </location>
</feature>
<evidence type="ECO:0000256" key="2">
    <source>
        <dbReference type="ARBA" id="ARBA00022679"/>
    </source>
</evidence>
<protein>
    <recommendedName>
        <fullName evidence="11">Palmitoyltransferase PFA4</fullName>
        <ecNumber evidence="11">2.3.1.225</ecNumber>
    </recommendedName>
    <alternativeName>
        <fullName evidence="11">Protein S-acyltransferase</fullName>
        <shortName evidence="11">PAT</shortName>
    </alternativeName>
    <alternativeName>
        <fullName evidence="11">Protein fatty acyltransferase 4</fullName>
    </alternativeName>
</protein>
<evidence type="ECO:0000256" key="4">
    <source>
        <dbReference type="ARBA" id="ARBA00022824"/>
    </source>
</evidence>
<evidence type="ECO:0000256" key="10">
    <source>
        <dbReference type="ARBA" id="ARBA00048048"/>
    </source>
</evidence>
<comment type="caution">
    <text evidence="15">The sequence shown here is derived from an EMBL/GenBank/DDBJ whole genome shotgun (WGS) entry which is preliminary data.</text>
</comment>
<evidence type="ECO:0000256" key="9">
    <source>
        <dbReference type="ARBA" id="ARBA00023315"/>
    </source>
</evidence>
<feature type="transmembrane region" description="Helical" evidence="11 12">
    <location>
        <begin position="42"/>
        <end position="61"/>
    </location>
</feature>
<comment type="similarity">
    <text evidence="11">Belongs to the DHHC palmitoyltransferase family. PFA4 subfamily.</text>
</comment>
<comment type="caution">
    <text evidence="11">Lacks conserved residue(s) required for the propagation of feature annotation.</text>
</comment>
<evidence type="ECO:0000256" key="5">
    <source>
        <dbReference type="ARBA" id="ARBA00022989"/>
    </source>
</evidence>
<evidence type="ECO:0000256" key="1">
    <source>
        <dbReference type="ARBA" id="ARBA00004141"/>
    </source>
</evidence>
<keyword evidence="16" id="KW-1185">Reference proteome</keyword>
<feature type="transmembrane region" description="Helical" evidence="11 12">
    <location>
        <begin position="185"/>
        <end position="207"/>
    </location>
</feature>
<evidence type="ECO:0000256" key="11">
    <source>
        <dbReference type="HAMAP-Rule" id="MF_03199"/>
    </source>
</evidence>
<evidence type="ECO:0000259" key="14">
    <source>
        <dbReference type="Pfam" id="PF01529"/>
    </source>
</evidence>
<evidence type="ECO:0000256" key="12">
    <source>
        <dbReference type="RuleBase" id="RU079119"/>
    </source>
</evidence>
<dbReference type="InterPro" id="IPR039859">
    <property type="entry name" value="PFA4/ZDH16/20/ERF2-like"/>
</dbReference>
<evidence type="ECO:0000256" key="6">
    <source>
        <dbReference type="ARBA" id="ARBA00023136"/>
    </source>
</evidence>
<evidence type="ECO:0000313" key="16">
    <source>
        <dbReference type="Proteomes" id="UP001175001"/>
    </source>
</evidence>
<dbReference type="Pfam" id="PF01529">
    <property type="entry name" value="DHHC"/>
    <property type="match status" value="1"/>
</dbReference>